<evidence type="ECO:0000313" key="12">
    <source>
        <dbReference type="EMBL" id="MBB4001540.1"/>
    </source>
</evidence>
<dbReference type="Gene3D" id="2.40.440.10">
    <property type="entry name" value="L,D-transpeptidase catalytic domain-like"/>
    <property type="match status" value="1"/>
</dbReference>
<evidence type="ECO:0000313" key="13">
    <source>
        <dbReference type="Proteomes" id="UP000588647"/>
    </source>
</evidence>
<keyword evidence="4" id="KW-0808">Transferase</keyword>
<evidence type="ECO:0000256" key="10">
    <source>
        <dbReference type="SAM" id="SignalP"/>
    </source>
</evidence>
<comment type="pathway">
    <text evidence="1 9">Cell wall biogenesis; peptidoglycan biosynthesis.</text>
</comment>
<evidence type="ECO:0000256" key="8">
    <source>
        <dbReference type="ARBA" id="ARBA00023316"/>
    </source>
</evidence>
<keyword evidence="6 9" id="KW-0133">Cell shape</keyword>
<dbReference type="RefSeq" id="WP_183206057.1">
    <property type="nucleotide sequence ID" value="NZ_JAAAMM010000001.1"/>
</dbReference>
<name>A0A7W6HAC1_9HYPH</name>
<dbReference type="PROSITE" id="PS51257">
    <property type="entry name" value="PROKAR_LIPOPROTEIN"/>
    <property type="match status" value="1"/>
</dbReference>
<dbReference type="AlphaFoldDB" id="A0A7W6HAC1"/>
<dbReference type="UniPathway" id="UPA00219"/>
<evidence type="ECO:0000256" key="7">
    <source>
        <dbReference type="ARBA" id="ARBA00022984"/>
    </source>
</evidence>
<evidence type="ECO:0000256" key="4">
    <source>
        <dbReference type="ARBA" id="ARBA00022679"/>
    </source>
</evidence>
<dbReference type="PANTHER" id="PTHR30582">
    <property type="entry name" value="L,D-TRANSPEPTIDASE"/>
    <property type="match status" value="1"/>
</dbReference>
<comment type="caution">
    <text evidence="12">The sequence shown here is derived from an EMBL/GenBank/DDBJ whole genome shotgun (WGS) entry which is preliminary data.</text>
</comment>
<feature type="active site" description="Proton donor/acceptor" evidence="9">
    <location>
        <position position="180"/>
    </location>
</feature>
<evidence type="ECO:0000259" key="11">
    <source>
        <dbReference type="PROSITE" id="PS52029"/>
    </source>
</evidence>
<evidence type="ECO:0000256" key="5">
    <source>
        <dbReference type="ARBA" id="ARBA00022801"/>
    </source>
</evidence>
<feature type="active site" description="Nucleophile" evidence="9">
    <location>
        <position position="196"/>
    </location>
</feature>
<dbReference type="InterPro" id="IPR005490">
    <property type="entry name" value="LD_TPept_cat_dom"/>
</dbReference>
<dbReference type="GO" id="GO:0005576">
    <property type="term" value="C:extracellular region"/>
    <property type="evidence" value="ECO:0007669"/>
    <property type="project" value="TreeGrafter"/>
</dbReference>
<dbReference type="Proteomes" id="UP000588647">
    <property type="component" value="Unassembled WGS sequence"/>
</dbReference>
<dbReference type="FunFam" id="2.40.440.10:FF:000002">
    <property type="entry name" value="L,D-transpeptidase ErfK/SrfK"/>
    <property type="match status" value="1"/>
</dbReference>
<keyword evidence="5" id="KW-0378">Hydrolase</keyword>
<dbReference type="GO" id="GO:0008360">
    <property type="term" value="P:regulation of cell shape"/>
    <property type="evidence" value="ECO:0007669"/>
    <property type="project" value="UniProtKB-UniRule"/>
</dbReference>
<keyword evidence="12" id="KW-0449">Lipoprotein</keyword>
<feature type="domain" description="L,D-TPase catalytic" evidence="11">
    <location>
        <begin position="82"/>
        <end position="220"/>
    </location>
</feature>
<dbReference type="InterPro" id="IPR050979">
    <property type="entry name" value="LD-transpeptidase"/>
</dbReference>
<dbReference type="PROSITE" id="PS52029">
    <property type="entry name" value="LD_TPASE"/>
    <property type="match status" value="1"/>
</dbReference>
<keyword evidence="8 9" id="KW-0961">Cell wall biogenesis/degradation</keyword>
<dbReference type="GO" id="GO:0018104">
    <property type="term" value="P:peptidoglycan-protein cross-linking"/>
    <property type="evidence" value="ECO:0007669"/>
    <property type="project" value="TreeGrafter"/>
</dbReference>
<dbReference type="CDD" id="cd16913">
    <property type="entry name" value="YkuD_like"/>
    <property type="match status" value="1"/>
</dbReference>
<organism evidence="12 13">
    <name type="scientific">Aurantimonas endophytica</name>
    <dbReference type="NCBI Taxonomy" id="1522175"/>
    <lineage>
        <taxon>Bacteria</taxon>
        <taxon>Pseudomonadati</taxon>
        <taxon>Pseudomonadota</taxon>
        <taxon>Alphaproteobacteria</taxon>
        <taxon>Hyphomicrobiales</taxon>
        <taxon>Aurantimonadaceae</taxon>
        <taxon>Aurantimonas</taxon>
    </lineage>
</organism>
<dbReference type="EMBL" id="JACIEM010000001">
    <property type="protein sequence ID" value="MBB4001540.1"/>
    <property type="molecule type" value="Genomic_DNA"/>
</dbReference>
<evidence type="ECO:0000256" key="9">
    <source>
        <dbReference type="PROSITE-ProRule" id="PRU01373"/>
    </source>
</evidence>
<feature type="signal peptide" evidence="10">
    <location>
        <begin position="1"/>
        <end position="19"/>
    </location>
</feature>
<gene>
    <name evidence="12" type="ORF">GGR03_000587</name>
</gene>
<keyword evidence="3" id="KW-0328">Glycosyltransferase</keyword>
<sequence>MLKTLPRAAMLVVAGLALAACSTTDPAPIAYAPTPPPTDPRIAQMYGAVEDDGWDIPAVDPARMDPRNIRQVVDYATDEPVGTVVVDPHARFLYLVMENGRAMRYGVGVGQAGLEFTGEGIIERKAEWPRWTPTKGMIEREPEKYGGELRQGMEGGIENPLGARALYLFKGGRDTLYRIHGTNQEWSIGQAVSSGCIRMLNQDVIDLNRRVPPKTRIVVLGPDGQPQSNAEGNPT</sequence>
<keyword evidence="7 9" id="KW-0573">Peptidoglycan synthesis</keyword>
<keyword evidence="13" id="KW-1185">Reference proteome</keyword>
<proteinExistence type="inferred from homology"/>
<dbReference type="SUPFAM" id="SSF141523">
    <property type="entry name" value="L,D-transpeptidase catalytic domain-like"/>
    <property type="match status" value="1"/>
</dbReference>
<dbReference type="InterPro" id="IPR038063">
    <property type="entry name" value="Transpep_catalytic_dom"/>
</dbReference>
<evidence type="ECO:0000256" key="1">
    <source>
        <dbReference type="ARBA" id="ARBA00004752"/>
    </source>
</evidence>
<evidence type="ECO:0000256" key="3">
    <source>
        <dbReference type="ARBA" id="ARBA00022676"/>
    </source>
</evidence>
<dbReference type="GO" id="GO:0016757">
    <property type="term" value="F:glycosyltransferase activity"/>
    <property type="evidence" value="ECO:0007669"/>
    <property type="project" value="UniProtKB-KW"/>
</dbReference>
<dbReference type="Pfam" id="PF03734">
    <property type="entry name" value="YkuD"/>
    <property type="match status" value="1"/>
</dbReference>
<reference evidence="12 13" key="1">
    <citation type="submission" date="2020-08" db="EMBL/GenBank/DDBJ databases">
        <title>Genomic Encyclopedia of Type Strains, Phase IV (KMG-IV): sequencing the most valuable type-strain genomes for metagenomic binning, comparative biology and taxonomic classification.</title>
        <authorList>
            <person name="Goeker M."/>
        </authorList>
    </citation>
    <scope>NUCLEOTIDE SEQUENCE [LARGE SCALE GENOMIC DNA]</scope>
    <source>
        <strain evidence="12 13">DSM 103570</strain>
    </source>
</reference>
<dbReference type="GO" id="GO:0071555">
    <property type="term" value="P:cell wall organization"/>
    <property type="evidence" value="ECO:0007669"/>
    <property type="project" value="UniProtKB-UniRule"/>
</dbReference>
<evidence type="ECO:0000256" key="2">
    <source>
        <dbReference type="ARBA" id="ARBA00005992"/>
    </source>
</evidence>
<dbReference type="PANTHER" id="PTHR30582:SF24">
    <property type="entry name" value="L,D-TRANSPEPTIDASE ERFK_SRFK-RELATED"/>
    <property type="match status" value="1"/>
</dbReference>
<dbReference type="GO" id="GO:0071972">
    <property type="term" value="F:peptidoglycan L,D-transpeptidase activity"/>
    <property type="evidence" value="ECO:0007669"/>
    <property type="project" value="TreeGrafter"/>
</dbReference>
<protein>
    <submittedName>
        <fullName evidence="12">Lipoprotein-anchoring transpeptidase ErfK/SrfK</fullName>
    </submittedName>
</protein>
<evidence type="ECO:0000256" key="6">
    <source>
        <dbReference type="ARBA" id="ARBA00022960"/>
    </source>
</evidence>
<keyword evidence="10" id="KW-0732">Signal</keyword>
<feature type="chain" id="PRO_5030926192" evidence="10">
    <location>
        <begin position="20"/>
        <end position="235"/>
    </location>
</feature>
<comment type="similarity">
    <text evidence="2">Belongs to the YkuD family.</text>
</comment>
<accession>A0A7W6HAC1</accession>